<dbReference type="OrthoDB" id="5976022at2759"/>
<dbReference type="GO" id="GO:0005886">
    <property type="term" value="C:plasma membrane"/>
    <property type="evidence" value="ECO:0007669"/>
    <property type="project" value="UniProtKB-SubCell"/>
</dbReference>
<dbReference type="Pfam" id="PF00071">
    <property type="entry name" value="Ras"/>
    <property type="match status" value="1"/>
</dbReference>
<evidence type="ECO:0000256" key="6">
    <source>
        <dbReference type="ARBA" id="ARBA00022801"/>
    </source>
</evidence>
<dbReference type="InterPro" id="IPR027417">
    <property type="entry name" value="P-loop_NTPase"/>
</dbReference>
<dbReference type="PROSITE" id="PS51421">
    <property type="entry name" value="RAS"/>
    <property type="match status" value="1"/>
</dbReference>
<dbReference type="Proteomes" id="UP000014680">
    <property type="component" value="Unassembled WGS sequence"/>
</dbReference>
<protein>
    <recommendedName>
        <fullName evidence="3">small monomeric GTPase</fullName>
        <ecNumber evidence="3">3.6.5.2</ecNumber>
    </recommendedName>
</protein>
<dbReference type="VEuPathDB" id="AmoebaDB:EIN_488760"/>
<sequence>MSMKRIVMLGSGGVGKSAITVQLVSGHFVQIYDPTIEDSYRTNISVDGETVLLDLLDTAGQDEYSALRDQYMRSGDGYVIVYSITSMASFLEANSFREQLFRVLEKDFSEHIPIALCGNKCDLESERQVFTEDAKKVADDWKILFYETSAKNKTNR</sequence>
<evidence type="ECO:0000256" key="8">
    <source>
        <dbReference type="ARBA" id="ARBA00023136"/>
    </source>
</evidence>
<evidence type="ECO:0000256" key="7">
    <source>
        <dbReference type="ARBA" id="ARBA00023134"/>
    </source>
</evidence>
<evidence type="ECO:0000256" key="3">
    <source>
        <dbReference type="ARBA" id="ARBA00011984"/>
    </source>
</evidence>
<evidence type="ECO:0000256" key="4">
    <source>
        <dbReference type="ARBA" id="ARBA00022475"/>
    </source>
</evidence>
<dbReference type="GeneID" id="14893547"/>
<comment type="similarity">
    <text evidence="2">Belongs to the small GTPase superfamily. Rho family.</text>
</comment>
<dbReference type="NCBIfam" id="TIGR00231">
    <property type="entry name" value="small_GTP"/>
    <property type="match status" value="1"/>
</dbReference>
<evidence type="ECO:0000256" key="2">
    <source>
        <dbReference type="ARBA" id="ARBA00010142"/>
    </source>
</evidence>
<comment type="subcellular location">
    <subcellularLocation>
        <location evidence="1">Cell membrane</location>
    </subcellularLocation>
</comment>
<keyword evidence="5" id="KW-0547">Nucleotide-binding</keyword>
<dbReference type="CDD" id="cd00876">
    <property type="entry name" value="Ras"/>
    <property type="match status" value="1"/>
</dbReference>
<keyword evidence="7" id="KW-0342">GTP-binding</keyword>
<evidence type="ECO:0000313" key="9">
    <source>
        <dbReference type="EMBL" id="ELP94561.1"/>
    </source>
</evidence>
<dbReference type="SMART" id="SM00173">
    <property type="entry name" value="RAS"/>
    <property type="match status" value="1"/>
</dbReference>
<dbReference type="RefSeq" id="XP_004261332.1">
    <property type="nucleotide sequence ID" value="XM_004261284.1"/>
</dbReference>
<dbReference type="EMBL" id="KB206190">
    <property type="protein sequence ID" value="ELP94561.1"/>
    <property type="molecule type" value="Genomic_DNA"/>
</dbReference>
<dbReference type="Gene3D" id="3.40.50.300">
    <property type="entry name" value="P-loop containing nucleotide triphosphate hydrolases"/>
    <property type="match status" value="1"/>
</dbReference>
<dbReference type="SUPFAM" id="SSF52540">
    <property type="entry name" value="P-loop containing nucleoside triphosphate hydrolases"/>
    <property type="match status" value="1"/>
</dbReference>
<gene>
    <name evidence="9" type="ORF">EIN_488760</name>
</gene>
<dbReference type="SMART" id="SM00175">
    <property type="entry name" value="RAB"/>
    <property type="match status" value="1"/>
</dbReference>
<dbReference type="GO" id="GO:0003925">
    <property type="term" value="F:G protein activity"/>
    <property type="evidence" value="ECO:0007669"/>
    <property type="project" value="UniProtKB-EC"/>
</dbReference>
<name>L7FNT3_ENTIV</name>
<keyword evidence="8" id="KW-0472">Membrane</keyword>
<reference evidence="9 10" key="1">
    <citation type="submission" date="2012-10" db="EMBL/GenBank/DDBJ databases">
        <authorList>
            <person name="Zafar N."/>
            <person name="Inman J."/>
            <person name="Hall N."/>
            <person name="Lorenzi H."/>
            <person name="Caler E."/>
        </authorList>
    </citation>
    <scope>NUCLEOTIDE SEQUENCE [LARGE SCALE GENOMIC DNA]</scope>
    <source>
        <strain evidence="9 10">IP1</strain>
    </source>
</reference>
<accession>L7FNT3</accession>
<proteinExistence type="inferred from homology"/>
<keyword evidence="4" id="KW-1003">Cell membrane</keyword>
<keyword evidence="6" id="KW-0378">Hydrolase</keyword>
<dbReference type="InterPro" id="IPR005225">
    <property type="entry name" value="Small_GTP-bd"/>
</dbReference>
<keyword evidence="10" id="KW-1185">Reference proteome</keyword>
<dbReference type="FunFam" id="3.40.50.300:FF:000343">
    <property type="entry name" value="Ras family gtpase"/>
    <property type="match status" value="1"/>
</dbReference>
<organism evidence="9 10">
    <name type="scientific">Entamoeba invadens IP1</name>
    <dbReference type="NCBI Taxonomy" id="370355"/>
    <lineage>
        <taxon>Eukaryota</taxon>
        <taxon>Amoebozoa</taxon>
        <taxon>Evosea</taxon>
        <taxon>Archamoebae</taxon>
        <taxon>Mastigamoebida</taxon>
        <taxon>Entamoebidae</taxon>
        <taxon>Entamoeba</taxon>
    </lineage>
</organism>
<dbReference type="InterPro" id="IPR001806">
    <property type="entry name" value="Small_GTPase"/>
</dbReference>
<evidence type="ECO:0000313" key="10">
    <source>
        <dbReference type="Proteomes" id="UP000014680"/>
    </source>
</evidence>
<dbReference type="PANTHER" id="PTHR24070">
    <property type="entry name" value="RAS, DI-RAS, AND RHEB FAMILY MEMBERS OF SMALL GTPASE SUPERFAMILY"/>
    <property type="match status" value="1"/>
</dbReference>
<evidence type="ECO:0000256" key="1">
    <source>
        <dbReference type="ARBA" id="ARBA00004236"/>
    </source>
</evidence>
<dbReference type="SMART" id="SM00174">
    <property type="entry name" value="RHO"/>
    <property type="match status" value="1"/>
</dbReference>
<evidence type="ECO:0000256" key="5">
    <source>
        <dbReference type="ARBA" id="ARBA00022741"/>
    </source>
</evidence>
<dbReference type="OMA" id="KELCGEY"/>
<dbReference type="GO" id="GO:0007165">
    <property type="term" value="P:signal transduction"/>
    <property type="evidence" value="ECO:0007669"/>
    <property type="project" value="InterPro"/>
</dbReference>
<dbReference type="AlphaFoldDB" id="L7FNT3"/>
<dbReference type="GO" id="GO:0005525">
    <property type="term" value="F:GTP binding"/>
    <property type="evidence" value="ECO:0007669"/>
    <property type="project" value="UniProtKB-KW"/>
</dbReference>
<dbReference type="PROSITE" id="PS51419">
    <property type="entry name" value="RAB"/>
    <property type="match status" value="1"/>
</dbReference>
<dbReference type="PRINTS" id="PR00449">
    <property type="entry name" value="RASTRNSFRMNG"/>
</dbReference>
<dbReference type="KEGG" id="eiv:EIN_488760"/>
<dbReference type="EC" id="3.6.5.2" evidence="3"/>
<dbReference type="InterPro" id="IPR020849">
    <property type="entry name" value="Small_GTPase_Ras-type"/>
</dbReference>